<protein>
    <submittedName>
        <fullName evidence="1">Uncharacterized protein</fullName>
    </submittedName>
</protein>
<comment type="caution">
    <text evidence="1">The sequence shown here is derived from an EMBL/GenBank/DDBJ whole genome shotgun (WGS) entry which is preliminary data.</text>
</comment>
<keyword evidence="2" id="KW-1185">Reference proteome</keyword>
<proteinExistence type="predicted"/>
<gene>
    <name evidence="1" type="ORF">ABID23_001462</name>
</gene>
<organism evidence="1 2">
    <name type="scientific">Bartonella silvatica</name>
    <dbReference type="NCBI Taxonomy" id="357760"/>
    <lineage>
        <taxon>Bacteria</taxon>
        <taxon>Pseudomonadati</taxon>
        <taxon>Pseudomonadota</taxon>
        <taxon>Alphaproteobacteria</taxon>
        <taxon>Hyphomicrobiales</taxon>
        <taxon>Bartonellaceae</taxon>
        <taxon>Bartonella</taxon>
    </lineage>
</organism>
<evidence type="ECO:0000313" key="2">
    <source>
        <dbReference type="Proteomes" id="UP001549086"/>
    </source>
</evidence>
<dbReference type="EMBL" id="JBEPLI010000022">
    <property type="protein sequence ID" value="MET3590356.1"/>
    <property type="molecule type" value="Genomic_DNA"/>
</dbReference>
<accession>A0ABV2HII3</accession>
<name>A0ABV2HII3_9HYPH</name>
<evidence type="ECO:0000313" key="1">
    <source>
        <dbReference type="EMBL" id="MET3590356.1"/>
    </source>
</evidence>
<reference evidence="1 2" key="1">
    <citation type="submission" date="2024-06" db="EMBL/GenBank/DDBJ databases">
        <title>Genomic Encyclopedia of Type Strains, Phase IV (KMG-IV): sequencing the most valuable type-strain genomes for metagenomic binning, comparative biology and taxonomic classification.</title>
        <authorList>
            <person name="Goeker M."/>
        </authorList>
    </citation>
    <scope>NUCLEOTIDE SEQUENCE [LARGE SCALE GENOMIC DNA]</scope>
    <source>
        <strain evidence="1 2">DSM 23649</strain>
    </source>
</reference>
<dbReference type="Proteomes" id="UP001549086">
    <property type="component" value="Unassembled WGS sequence"/>
</dbReference>
<sequence>MAKKDLAATDARGKVTVINFHDAKAFFPNTSSHFITQKFSRSIGI</sequence>